<keyword evidence="3" id="KW-0949">S-adenosyl-L-methionine</keyword>
<organism evidence="5 6">
    <name type="scientific">Jatrophihabitans endophyticus</name>
    <dbReference type="NCBI Taxonomy" id="1206085"/>
    <lineage>
        <taxon>Bacteria</taxon>
        <taxon>Bacillati</taxon>
        <taxon>Actinomycetota</taxon>
        <taxon>Actinomycetes</taxon>
        <taxon>Jatrophihabitantales</taxon>
        <taxon>Jatrophihabitantaceae</taxon>
        <taxon>Jatrophihabitans</taxon>
    </lineage>
</organism>
<evidence type="ECO:0000256" key="3">
    <source>
        <dbReference type="ARBA" id="ARBA00022691"/>
    </source>
</evidence>
<reference evidence="5 6" key="1">
    <citation type="submission" date="2016-11" db="EMBL/GenBank/DDBJ databases">
        <authorList>
            <person name="Jaros S."/>
            <person name="Januszkiewicz K."/>
            <person name="Wedrychowicz H."/>
        </authorList>
    </citation>
    <scope>NUCLEOTIDE SEQUENCE [LARGE SCALE GENOMIC DNA]</scope>
    <source>
        <strain evidence="5 6">DSM 45627</strain>
    </source>
</reference>
<protein>
    <submittedName>
        <fullName evidence="5">Site-specific DNA-methyltransferase (Adenine-specific)</fullName>
    </submittedName>
</protein>
<dbReference type="PRINTS" id="PR00506">
    <property type="entry name" value="D21N6MTFRASE"/>
</dbReference>
<evidence type="ECO:0000313" key="6">
    <source>
        <dbReference type="Proteomes" id="UP000186132"/>
    </source>
</evidence>
<name>A0A1M5HCX6_9ACTN</name>
<keyword evidence="2 5" id="KW-0808">Transferase</keyword>
<dbReference type="RefSeq" id="WP_200800090.1">
    <property type="nucleotide sequence ID" value="NZ_FQVU01000002.1"/>
</dbReference>
<feature type="domain" description="DNA methylase N-4/N-6" evidence="4">
    <location>
        <begin position="42"/>
        <end position="331"/>
    </location>
</feature>
<proteinExistence type="predicted"/>
<dbReference type="Gene3D" id="3.40.50.150">
    <property type="entry name" value="Vaccinia Virus protein VP39"/>
    <property type="match status" value="1"/>
</dbReference>
<keyword evidence="1 5" id="KW-0489">Methyltransferase</keyword>
<evidence type="ECO:0000256" key="1">
    <source>
        <dbReference type="ARBA" id="ARBA00022603"/>
    </source>
</evidence>
<dbReference type="AlphaFoldDB" id="A0A1M5HCX6"/>
<evidence type="ECO:0000259" key="4">
    <source>
        <dbReference type="Pfam" id="PF01555"/>
    </source>
</evidence>
<evidence type="ECO:0000256" key="2">
    <source>
        <dbReference type="ARBA" id="ARBA00022679"/>
    </source>
</evidence>
<dbReference type="STRING" id="1206085.SAMN05443575_1477"/>
<dbReference type="InterPro" id="IPR002941">
    <property type="entry name" value="DNA_methylase_N4/N6"/>
</dbReference>
<dbReference type="GO" id="GO:0032259">
    <property type="term" value="P:methylation"/>
    <property type="evidence" value="ECO:0007669"/>
    <property type="project" value="UniProtKB-KW"/>
</dbReference>
<sequence>MPRTTHSKTQHPKVGTSEQIGSTTLFCGSAGDFYERWEAPTVIHVDGPYGVSGFPGDPHTADGLAKWYAPHAAAWASAATPETTLWFWGTEIGWALVHPVLDQAGWEYEGLQVWDKGIAHVAGNVNSRTIRGFPVVTEVCARYSRRATFESEDGALLSMKEWLRSEWLRSGLPLYKTNEACGVKNAATRKYFTQDHLWYFPPPEMMAKLAAYAKTNGRLTKRPYFSLDGATPLTAERWAHMRTKWNHEHGVTNVWAMPAIRGAERIKHNGKIVHTNQKPLALIERLINATSDEGDVVWDPFAGLATTGVAANRLGRRCYTAEITPTVATAAAERLRSELAVPTDLSELA</sequence>
<keyword evidence="6" id="KW-1185">Reference proteome</keyword>
<dbReference type="Pfam" id="PF01555">
    <property type="entry name" value="N6_N4_Mtase"/>
    <property type="match status" value="1"/>
</dbReference>
<dbReference type="GO" id="GO:0008170">
    <property type="term" value="F:N-methyltransferase activity"/>
    <property type="evidence" value="ECO:0007669"/>
    <property type="project" value="InterPro"/>
</dbReference>
<gene>
    <name evidence="5" type="ORF">SAMN05443575_1477</name>
</gene>
<dbReference type="EMBL" id="FQVU01000002">
    <property type="protein sequence ID" value="SHG13738.1"/>
    <property type="molecule type" value="Genomic_DNA"/>
</dbReference>
<dbReference type="InterPro" id="IPR029063">
    <property type="entry name" value="SAM-dependent_MTases_sf"/>
</dbReference>
<accession>A0A1M5HCX6</accession>
<dbReference type="SUPFAM" id="SSF53335">
    <property type="entry name" value="S-adenosyl-L-methionine-dependent methyltransferases"/>
    <property type="match status" value="1"/>
</dbReference>
<dbReference type="Proteomes" id="UP000186132">
    <property type="component" value="Unassembled WGS sequence"/>
</dbReference>
<evidence type="ECO:0000313" key="5">
    <source>
        <dbReference type="EMBL" id="SHG13738.1"/>
    </source>
</evidence>
<dbReference type="GO" id="GO:0003677">
    <property type="term" value="F:DNA binding"/>
    <property type="evidence" value="ECO:0007669"/>
    <property type="project" value="InterPro"/>
</dbReference>
<dbReference type="InterPro" id="IPR002295">
    <property type="entry name" value="N4/N6-MTase_EcoPI_Mod-like"/>
</dbReference>